<gene>
    <name evidence="1" type="ORF">FRX48_01569</name>
</gene>
<name>A0A5M8PYF3_9LECA</name>
<dbReference type="AlphaFoldDB" id="A0A5M8PYF3"/>
<sequence>MLDEAGVGGGAKEAVTFAFQALEAVVGRPLVVSQGVETRTPTIAGNVSPKELPRALKRKCCVRWAHDR</sequence>
<dbReference type="GO" id="GO:0016301">
    <property type="term" value="F:kinase activity"/>
    <property type="evidence" value="ECO:0007669"/>
    <property type="project" value="UniProtKB-KW"/>
</dbReference>
<evidence type="ECO:0000313" key="1">
    <source>
        <dbReference type="EMBL" id="KAA6414819.1"/>
    </source>
</evidence>
<keyword evidence="1" id="KW-0418">Kinase</keyword>
<keyword evidence="1" id="KW-0808">Transferase</keyword>
<protein>
    <submittedName>
        <fullName evidence="1">Anhydro-N-acetylmuramic acid kinase</fullName>
    </submittedName>
</protein>
<comment type="caution">
    <text evidence="1">The sequence shown here is derived from an EMBL/GenBank/DDBJ whole genome shotgun (WGS) entry which is preliminary data.</text>
</comment>
<proteinExistence type="predicted"/>
<reference evidence="1 2" key="1">
    <citation type="submission" date="2019-09" db="EMBL/GenBank/DDBJ databases">
        <title>The hologenome of the rock-dwelling lichen Lasallia pustulata.</title>
        <authorList>
            <person name="Greshake Tzovaras B."/>
            <person name="Segers F."/>
            <person name="Bicker A."/>
            <person name="Dal Grande F."/>
            <person name="Otte J."/>
            <person name="Hankeln T."/>
            <person name="Schmitt I."/>
            <person name="Ebersberger I."/>
        </authorList>
    </citation>
    <scope>NUCLEOTIDE SEQUENCE [LARGE SCALE GENOMIC DNA]</scope>
    <source>
        <strain evidence="1">A1-1</strain>
    </source>
</reference>
<dbReference type="Proteomes" id="UP000324767">
    <property type="component" value="Unassembled WGS sequence"/>
</dbReference>
<organism evidence="1 2">
    <name type="scientific">Lasallia pustulata</name>
    <dbReference type="NCBI Taxonomy" id="136370"/>
    <lineage>
        <taxon>Eukaryota</taxon>
        <taxon>Fungi</taxon>
        <taxon>Dikarya</taxon>
        <taxon>Ascomycota</taxon>
        <taxon>Pezizomycotina</taxon>
        <taxon>Lecanoromycetes</taxon>
        <taxon>OSLEUM clade</taxon>
        <taxon>Umbilicariomycetidae</taxon>
        <taxon>Umbilicariales</taxon>
        <taxon>Umbilicariaceae</taxon>
        <taxon>Lasallia</taxon>
    </lineage>
</organism>
<dbReference type="OrthoDB" id="5427593at2759"/>
<accession>A0A5M8PYF3</accession>
<dbReference type="EMBL" id="VXIT01000002">
    <property type="protein sequence ID" value="KAA6414819.1"/>
    <property type="molecule type" value="Genomic_DNA"/>
</dbReference>
<evidence type="ECO:0000313" key="2">
    <source>
        <dbReference type="Proteomes" id="UP000324767"/>
    </source>
</evidence>